<accession>A0AC35TNI3</accession>
<reference evidence="2" key="1">
    <citation type="submission" date="2016-11" db="UniProtKB">
        <authorList>
            <consortium name="WormBaseParasite"/>
        </authorList>
    </citation>
    <scope>IDENTIFICATION</scope>
    <source>
        <strain evidence="2">KR3021</strain>
    </source>
</reference>
<sequence length="464" mass="53488">MKYPTSHFHPRGAADFACSISSQNNIVEKDRPSTYSKNNIVEKDKWSTSTSSVTPIFGDYLQKYIPMIDKHQIALNEARENYKQKKIVDQKHQGSKFLRKHDIESYFKNQERLLTYPFPASCTENKTKSSTYFVNEMMIEMNRPFSNVREPVLNPKPLLDNMPILEREVPVGNLRSLGDPEKMVVCDKCILYNLDLSFPSEFNDPRFQDVTLQIAMFLEHTFNNTINTCDQDSVGITPFNEWYKKDDGNKSILIQKMKQKTIEVGSTNFKCLFNVLEEEYYKEKRQQLKLISLADYRKKRRPDVYNAVSFELEKLYYKQVAKDVKMPNCSKCCLIMHAEKKNSANKYIGKPYLVIKQEREESIEKLMKQLLDEEAGIIEIEPQIATIEIEKESFLTAILTISGTNKVIAKSTEDNFIAKSTEGKVVATSSTNENALKSTEDKVVAKPTINKCDAFDFSDFVIVD</sequence>
<organism evidence="1 2">
    <name type="scientific">Rhabditophanes sp. KR3021</name>
    <dbReference type="NCBI Taxonomy" id="114890"/>
    <lineage>
        <taxon>Eukaryota</taxon>
        <taxon>Metazoa</taxon>
        <taxon>Ecdysozoa</taxon>
        <taxon>Nematoda</taxon>
        <taxon>Chromadorea</taxon>
        <taxon>Rhabditida</taxon>
        <taxon>Tylenchina</taxon>
        <taxon>Panagrolaimomorpha</taxon>
        <taxon>Strongyloidoidea</taxon>
        <taxon>Alloionematidae</taxon>
        <taxon>Rhabditophanes</taxon>
    </lineage>
</organism>
<name>A0AC35TNI3_9BILA</name>
<dbReference type="Proteomes" id="UP000095286">
    <property type="component" value="Unplaced"/>
</dbReference>
<protein>
    <submittedName>
        <fullName evidence="2">NARG2_C domain-containing protein</fullName>
    </submittedName>
</protein>
<dbReference type="WBParaSite" id="RSKR_0000263500.1">
    <property type="protein sequence ID" value="RSKR_0000263500.1"/>
    <property type="gene ID" value="RSKR_0000263500"/>
</dbReference>
<evidence type="ECO:0000313" key="1">
    <source>
        <dbReference type="Proteomes" id="UP000095286"/>
    </source>
</evidence>
<proteinExistence type="predicted"/>
<evidence type="ECO:0000313" key="2">
    <source>
        <dbReference type="WBParaSite" id="RSKR_0000263500.1"/>
    </source>
</evidence>